<dbReference type="Gramene" id="TraesJAG6A03G03232230.1">
    <property type="protein sequence ID" value="TraesJAG6A03G03232230.1.CDS1"/>
    <property type="gene ID" value="TraesJAG6A03G03232230"/>
</dbReference>
<accession>A0A3B6NIK7</accession>
<sequence>MNPDLSRCARHPSQPPFTGFCSACLLERLSAAALPATPPAPSPSPLPPPPPRPAAAAAHEGEGRTTLLRLFQLHDQQDRPAPVGAGDQDPEPRAEPEPPPPLQRKRSLRQSCEWIACCEHGHDPASWLPSRQSWDANDSASASASASASTSAAAAAASSTTAPASASALVLHPSTSKASLRPWWDRTRRAANPVAGFLSRSLSSQSWRETDAAARSRAQGHAAARVNGGSHSVSSSAGGVDSEVSPADSLHAHVHSAGRRDSLLRRFYWLGRSSSVHCPSPRRSPDTGMLRFHRTPSTTRSKTQARRRLHLFPARSHRHQQQQH</sequence>
<dbReference type="Gramene" id="TraesROB_scaffold_027471_01G000800.1">
    <property type="protein sequence ID" value="TraesROB_scaffold_027471_01G000800.1"/>
    <property type="gene ID" value="TraesROB_scaffold_027471_01G000800"/>
</dbReference>
<organism evidence="2">
    <name type="scientific">Triticum aestivum</name>
    <name type="common">Wheat</name>
    <dbReference type="NCBI Taxonomy" id="4565"/>
    <lineage>
        <taxon>Eukaryota</taxon>
        <taxon>Viridiplantae</taxon>
        <taxon>Streptophyta</taxon>
        <taxon>Embryophyta</taxon>
        <taxon>Tracheophyta</taxon>
        <taxon>Spermatophyta</taxon>
        <taxon>Magnoliopsida</taxon>
        <taxon>Liliopsida</taxon>
        <taxon>Poales</taxon>
        <taxon>Poaceae</taxon>
        <taxon>BOP clade</taxon>
        <taxon>Pooideae</taxon>
        <taxon>Triticodae</taxon>
        <taxon>Triticeae</taxon>
        <taxon>Triticinae</taxon>
        <taxon>Triticum</taxon>
    </lineage>
</organism>
<protein>
    <submittedName>
        <fullName evidence="2">Uncharacterized protein</fullName>
    </submittedName>
</protein>
<feature type="compositionally biased region" description="Pro residues" evidence="1">
    <location>
        <begin position="36"/>
        <end position="53"/>
    </location>
</feature>
<feature type="region of interest" description="Disordered" evidence="1">
    <location>
        <begin position="34"/>
        <end position="106"/>
    </location>
</feature>
<dbReference type="PANTHER" id="PTHR31659:SF22">
    <property type="entry name" value="DUF740 FAMILY PROTEIN"/>
    <property type="match status" value="1"/>
</dbReference>
<feature type="region of interest" description="Disordered" evidence="1">
    <location>
        <begin position="275"/>
        <end position="305"/>
    </location>
</feature>
<dbReference type="GeneID" id="123129882"/>
<name>A0A3B6NIK7_WHEAT</name>
<dbReference type="AlphaFoldDB" id="A0A3B6NIK7"/>
<reference evidence="2" key="2">
    <citation type="submission" date="2018-10" db="UniProtKB">
        <authorList>
            <consortium name="EnsemblPlants"/>
        </authorList>
    </citation>
    <scope>IDENTIFICATION</scope>
</reference>
<keyword evidence="3" id="KW-1185">Reference proteome</keyword>
<dbReference type="Proteomes" id="UP000019116">
    <property type="component" value="Chromosome 6A"/>
</dbReference>
<evidence type="ECO:0000313" key="3">
    <source>
        <dbReference type="Proteomes" id="UP000019116"/>
    </source>
</evidence>
<dbReference type="OrthoDB" id="674714at2759"/>
<dbReference type="RefSeq" id="XP_044405793.1">
    <property type="nucleotide sequence ID" value="XM_044549858.1"/>
</dbReference>
<dbReference type="EnsemblPlants" id="TraesCS6A02G002000.1">
    <property type="protein sequence ID" value="TraesCS6A02G002000.1.cds1"/>
    <property type="gene ID" value="TraesCS6A02G002000"/>
</dbReference>
<dbReference type="Gramene" id="TraesCAD_scaffold_010971_01G001100.1">
    <property type="protein sequence ID" value="TraesCAD_scaffold_010971_01G001100.1"/>
    <property type="gene ID" value="TraesCAD_scaffold_010971_01G001100"/>
</dbReference>
<dbReference type="PANTHER" id="PTHR31659">
    <property type="entry name" value="PROTEIN: UPF0503-LIKE PROTEIN, PUTATIVE (DUF740)-RELATED"/>
    <property type="match status" value="1"/>
</dbReference>
<feature type="region of interest" description="Disordered" evidence="1">
    <location>
        <begin position="210"/>
        <end position="245"/>
    </location>
</feature>
<dbReference type="Gramene" id="TraesNOR6A03G03265180.1">
    <property type="protein sequence ID" value="TraesNOR6A03G03265180.1.CDS1"/>
    <property type="gene ID" value="TraesNOR6A03G03265180"/>
</dbReference>
<gene>
    <name evidence="2" type="primary">LOC123129882</name>
</gene>
<dbReference type="Gramene" id="TraesCS6A03G0002700.1">
    <property type="protein sequence ID" value="TraesCS6A03G0002700.1.CDS1"/>
    <property type="gene ID" value="TraesCS6A03G0002700"/>
</dbReference>
<evidence type="ECO:0000256" key="1">
    <source>
        <dbReference type="SAM" id="MobiDB-lite"/>
    </source>
</evidence>
<dbReference type="Gramene" id="TraesCS6A02G002000.1">
    <property type="protein sequence ID" value="TraesCS6A02G002000.1.cds1"/>
    <property type="gene ID" value="TraesCS6A02G002000"/>
</dbReference>
<dbReference type="InterPro" id="IPR008004">
    <property type="entry name" value="OCTOPUS-like"/>
</dbReference>
<evidence type="ECO:0000313" key="2">
    <source>
        <dbReference type="EnsemblPlants" id="TraesCS6A02G002000.1.cds1"/>
    </source>
</evidence>
<feature type="compositionally biased region" description="Low complexity" evidence="1">
    <location>
        <begin position="215"/>
        <end position="245"/>
    </location>
</feature>
<dbReference type="OMA" id="SRCPKHP"/>
<reference evidence="2" key="1">
    <citation type="submission" date="2018-08" db="EMBL/GenBank/DDBJ databases">
        <authorList>
            <person name="Rossello M."/>
        </authorList>
    </citation>
    <scope>NUCLEOTIDE SEQUENCE [LARGE SCALE GENOMIC DNA]</scope>
    <source>
        <strain evidence="2">cv. Chinese Spring</strain>
    </source>
</reference>
<proteinExistence type="predicted"/>